<evidence type="ECO:0000313" key="2">
    <source>
        <dbReference type="Proteomes" id="UP001607303"/>
    </source>
</evidence>
<keyword evidence="2" id="KW-1185">Reference proteome</keyword>
<evidence type="ECO:0000313" key="1">
    <source>
        <dbReference type="EMBL" id="KAL2747966.1"/>
    </source>
</evidence>
<gene>
    <name evidence="1" type="ORF">V1477_003861</name>
</gene>
<sequence>MEREQKKKELDSVSSVSVAMDIFKITSFTIIRGRREGEEYEKIRLVHNVQFEIHINIILNSIESLRALSLFCHDKIEWKEYNHAKRKPRYTMIVELQVINQVCKTA</sequence>
<reference evidence="1 2" key="1">
    <citation type="journal article" date="2024" name="Ann. Entomol. Soc. Am.">
        <title>Genomic analyses of the southern and eastern yellowjacket wasps (Hymenoptera: Vespidae) reveal evolutionary signatures of social life.</title>
        <authorList>
            <person name="Catto M.A."/>
            <person name="Caine P.B."/>
            <person name="Orr S.E."/>
            <person name="Hunt B.G."/>
            <person name="Goodisman M.A.D."/>
        </authorList>
    </citation>
    <scope>NUCLEOTIDE SEQUENCE [LARGE SCALE GENOMIC DNA]</scope>
    <source>
        <strain evidence="1">232</strain>
        <tissue evidence="1">Head and thorax</tissue>
    </source>
</reference>
<dbReference type="AlphaFoldDB" id="A0ABD2CS87"/>
<protein>
    <submittedName>
        <fullName evidence="1">Uncharacterized protein</fullName>
    </submittedName>
</protein>
<proteinExistence type="predicted"/>
<dbReference type="Proteomes" id="UP001607303">
    <property type="component" value="Unassembled WGS sequence"/>
</dbReference>
<organism evidence="1 2">
    <name type="scientific">Vespula maculifrons</name>
    <name type="common">Eastern yellow jacket</name>
    <name type="synonym">Wasp</name>
    <dbReference type="NCBI Taxonomy" id="7453"/>
    <lineage>
        <taxon>Eukaryota</taxon>
        <taxon>Metazoa</taxon>
        <taxon>Ecdysozoa</taxon>
        <taxon>Arthropoda</taxon>
        <taxon>Hexapoda</taxon>
        <taxon>Insecta</taxon>
        <taxon>Pterygota</taxon>
        <taxon>Neoptera</taxon>
        <taxon>Endopterygota</taxon>
        <taxon>Hymenoptera</taxon>
        <taxon>Apocrita</taxon>
        <taxon>Aculeata</taxon>
        <taxon>Vespoidea</taxon>
        <taxon>Vespidae</taxon>
        <taxon>Vespinae</taxon>
        <taxon>Vespula</taxon>
    </lineage>
</organism>
<accession>A0ABD2CS87</accession>
<comment type="caution">
    <text evidence="1">The sequence shown here is derived from an EMBL/GenBank/DDBJ whole genome shotgun (WGS) entry which is preliminary data.</text>
</comment>
<name>A0ABD2CS87_VESMC</name>
<dbReference type="EMBL" id="JAYRBN010000034">
    <property type="protein sequence ID" value="KAL2747966.1"/>
    <property type="molecule type" value="Genomic_DNA"/>
</dbReference>